<evidence type="ECO:0000259" key="3">
    <source>
        <dbReference type="Pfam" id="PF20155"/>
    </source>
</evidence>
<feature type="domain" description="Tape measure protein N-terminal" evidence="3">
    <location>
        <begin position="356"/>
        <end position="547"/>
    </location>
</feature>
<name>Q6UYJ1_9CAUD</name>
<keyword evidence="1" id="KW-1188">Viral release from host cell</keyword>
<organism evidence="4 5">
    <name type="scientific">Burkholderia phage BcepNazgul</name>
    <dbReference type="NCBI Taxonomy" id="242861"/>
    <lineage>
        <taxon>Viruses</taxon>
        <taxon>Duplodnaviria</taxon>
        <taxon>Heunggongvirae</taxon>
        <taxon>Uroviricota</taxon>
        <taxon>Caudoviricetes</taxon>
        <taxon>Casjensviridae</taxon>
        <taxon>Nazgulvirus</taxon>
        <taxon>Nazgulvirus bcepnazgul</taxon>
        <taxon>Burkholderia virus BcepNazgul</taxon>
    </lineage>
</organism>
<evidence type="ECO:0000313" key="5">
    <source>
        <dbReference type="Proteomes" id="UP000002549"/>
    </source>
</evidence>
<dbReference type="GO" id="GO:0098003">
    <property type="term" value="P:viral tail assembly"/>
    <property type="evidence" value="ECO:0007669"/>
    <property type="project" value="UniProtKB-KW"/>
</dbReference>
<dbReference type="OrthoDB" id="3758at10239"/>
<dbReference type="EMBL" id="AY357582">
    <property type="protein sequence ID" value="AAQ63350.1"/>
    <property type="molecule type" value="Genomic_DNA"/>
</dbReference>
<keyword evidence="5" id="KW-1185">Reference proteome</keyword>
<feature type="coiled-coil region" evidence="2">
    <location>
        <begin position="156"/>
        <end position="215"/>
    </location>
</feature>
<sequence length="830" mass="87917">MATNNQKEVDLIIRAKDMSAQAMKDAKKAIDEVTSSLADQVKQAKAATAGTDSLGKAAASLSDQQKNLSKAADAVQKAMSGAADALDQAKTRAGAASQAFNTANENLDRHKRSVEGAAIAYQMFARDALNAGPPTRSTARELDKLAAAAAGGGRDFERLTQRVAKAGQDVQAANARTASLTKSMAELSGLEAQVAEQAEQVAKAMNQQAQATQAAAAAADRLNARQDRARAAGAAIVAAGREQAAREAAAQAAVNDANAKAFDARLARIRAAAQAEAAAASKDLTAQSQQANGIRATTAAMQGHNAEAAKTVSLLDRITTGNRESLSWYQRVRGELIALATAYVGVQGAINLAAGALDAMRKFNSNESVLAVAAGTNDPKVVAQEYQYVQAQAERLGIRIDDLAASYGKFAVSAKAAGATTNQTRFIFEKVAETARVLHMSADDMQGTFLAIEQMMSKGQVQAEELRGQLGDRLPAAFALFAKGMNISLPELNKRLKEGSVSVKELLGFAQQLGDEYGKQLPMAVNNMQAAEARMYNAFYEFRKAIADMGFADAWTKFAVDMTKLLRSDDGKQFARNFSDAFTVVLNILEAVIKNINAVGDVIGLVLGVKVMASIGAFTIQLTQAAFAMAAVGASGAAAAPGVDAAGASMATASVAADRLNAALAAINKIFLVLTAAFTGWQIGKILGEKFETARLVGTAAAESIYEAWINVKYGILVLAAQMSDSVVDFFDKALKKIQTLKNGFLGGLRSTAEFLGLDNVAEQLGRASRTALRPGWSRPKHSRSATSLRFARSAIKHWPTTRRRSTCCIRMTSVDRARALQRRRPDRHR</sequence>
<dbReference type="NCBIfam" id="TIGR02675">
    <property type="entry name" value="tape_meas_nterm"/>
    <property type="match status" value="1"/>
</dbReference>
<accession>Q6UYJ1</accession>
<gene>
    <name evidence="4" type="ORF">Nazgul50</name>
</gene>
<evidence type="ECO:0000313" key="4">
    <source>
        <dbReference type="EMBL" id="AAQ63350.1"/>
    </source>
</evidence>
<dbReference type="Pfam" id="PF20155">
    <property type="entry name" value="TMP_3"/>
    <property type="match status" value="1"/>
</dbReference>
<dbReference type="InterPro" id="IPR013491">
    <property type="entry name" value="Tape_meas_N"/>
</dbReference>
<evidence type="ECO:0000256" key="2">
    <source>
        <dbReference type="SAM" id="Coils"/>
    </source>
</evidence>
<dbReference type="KEGG" id="vg:2559616"/>
<protein>
    <submittedName>
        <fullName evidence="4">Tape measure protein</fullName>
    </submittedName>
</protein>
<reference evidence="4" key="1">
    <citation type="submission" date="2006-02" db="EMBL/GenBank/DDBJ databases">
        <title>Complete nucleotide sequence of BcepNazgul, a novel soil phage of Burkholderia cepacia genomovar VII.</title>
        <authorList>
            <person name="Summer E.J."/>
            <person name="Peek M.L."/>
            <person name="Haliburton J.R."/>
            <person name="Hall E."/>
            <person name="Heusinkveld K."/>
            <person name="Simser J."/>
            <person name="No E.G."/>
            <person name="Gonzalez C.F."/>
            <person name="Young R.F."/>
        </authorList>
    </citation>
    <scope>NUCLEOTIDE SEQUENCE [LARGE SCALE GENOMIC DNA]</scope>
</reference>
<keyword evidence="1" id="KW-1245">Viral tail assembly</keyword>
<keyword evidence="2" id="KW-0175">Coiled coil</keyword>
<dbReference type="Proteomes" id="UP000002549">
    <property type="component" value="Segment"/>
</dbReference>
<evidence type="ECO:0000256" key="1">
    <source>
        <dbReference type="ARBA" id="ARBA00022465"/>
    </source>
</evidence>
<dbReference type="GeneID" id="2559616"/>
<proteinExistence type="predicted"/>
<dbReference type="RefSeq" id="NP_918983.1">
    <property type="nucleotide sequence ID" value="NC_005091.2"/>
</dbReference>